<evidence type="ECO:0000313" key="2">
    <source>
        <dbReference type="Proteomes" id="UP000260782"/>
    </source>
</evidence>
<protein>
    <submittedName>
        <fullName evidence="1">Uncharacterized protein</fullName>
    </submittedName>
</protein>
<sequence>MSSKFIVSNRVHDPPRDFTSVPACTFINSSGQEFIDMETHQIDIDARDAAYRQEVHNRLVRQQSDPAQKAELKAFLAEFNHFDNFGFDVDIYKRPWIIKKRAPNDSRPIRRSFTSCYDFKAIVVRKIERDKTTEWIYVSFRIPNKPSGAFWLEKGDFSPKTLLKKFMAAGGQIHYTEDSKRWADLLAAFISAILDTEHPYLLPPVGWYQLEDGRWLYTPQMKDTLATSLLNTTDLEKLPLALVRILGIIKTRISDKFEGVHRFFALLDNDVSTSTRMTVDDIPKHFNQMLDQHGPDVLLSVYGDNPGIAATVGNYRSTTNFATLLTRTMTEPWFPLCLIVSTNGITDLQRKYCLFLPREEDHTAALPLSEIFSKLCALVEHNPDAFERIVERTYTAALDSLDEECAFRHEIGLLSISSAVLCWALKLLKQPDLAQTAHEVCQAYINNCLSEWDSSLDCNAKEILRRVLYSAQEAGDIRLLRYGEVDSSYDPDRDIVQKGGDFLLKGSLLKYLICEYAQGYSASAIISNLQSEHLLSEFSTAKKIRIDNGTYVDARLLTLKRSCLTEYEDSD</sequence>
<comment type="caution">
    <text evidence="1">The sequence shown here is derived from an EMBL/GenBank/DDBJ whole genome shotgun (WGS) entry which is preliminary data.</text>
</comment>
<organism evidence="1 2">
    <name type="scientific">Faecalibacterium prausnitzii</name>
    <dbReference type="NCBI Taxonomy" id="853"/>
    <lineage>
        <taxon>Bacteria</taxon>
        <taxon>Bacillati</taxon>
        <taxon>Bacillota</taxon>
        <taxon>Clostridia</taxon>
        <taxon>Eubacteriales</taxon>
        <taxon>Oscillospiraceae</taxon>
        <taxon>Faecalibacterium</taxon>
    </lineage>
</organism>
<gene>
    <name evidence="1" type="ORF">DWZ25_04870</name>
</gene>
<proteinExistence type="predicted"/>
<dbReference type="Proteomes" id="UP000260782">
    <property type="component" value="Unassembled WGS sequence"/>
</dbReference>
<name>A0A3E2U212_9FIRM</name>
<accession>A0A3E2U212</accession>
<reference evidence="1 2" key="1">
    <citation type="submission" date="2018-08" db="EMBL/GenBank/DDBJ databases">
        <title>A genome reference for cultivated species of the human gut microbiota.</title>
        <authorList>
            <person name="Zou Y."/>
            <person name="Xue W."/>
            <person name="Luo G."/>
        </authorList>
    </citation>
    <scope>NUCLEOTIDE SEQUENCE [LARGE SCALE GENOMIC DNA]</scope>
    <source>
        <strain evidence="1 2">AF31-14AC</strain>
    </source>
</reference>
<dbReference type="EMBL" id="QVES01000003">
    <property type="protein sequence ID" value="RGB88519.1"/>
    <property type="molecule type" value="Genomic_DNA"/>
</dbReference>
<dbReference type="AlphaFoldDB" id="A0A3E2U212"/>
<evidence type="ECO:0000313" key="1">
    <source>
        <dbReference type="EMBL" id="RGB88519.1"/>
    </source>
</evidence>
<dbReference type="RefSeq" id="WP_113621518.1">
    <property type="nucleotide sequence ID" value="NZ_CP030777.1"/>
</dbReference>